<dbReference type="GeneID" id="69850406"/>
<sequence>MAVLADTKHHVVIGEESFPAAFRNHRLRFSGKDSLPIVWLSAIFDCHLFGHEKRLGVKVMPEC</sequence>
<evidence type="ECO:0000313" key="2">
    <source>
        <dbReference type="Proteomes" id="UP000004477"/>
    </source>
</evidence>
<accession>D1PFM7</accession>
<dbReference type="AlphaFoldDB" id="D1PFM7"/>
<proteinExistence type="predicted"/>
<gene>
    <name evidence="1" type="ORF">PREVCOP_06035</name>
</gene>
<name>D1PFM7_9BACT</name>
<dbReference type="RefSeq" id="WP_006848716.1">
    <property type="nucleotide sequence ID" value="NZ_CP085933.1"/>
</dbReference>
<organism evidence="1 2">
    <name type="scientific">Segatella copri DSM 18205</name>
    <dbReference type="NCBI Taxonomy" id="537011"/>
    <lineage>
        <taxon>Bacteria</taxon>
        <taxon>Pseudomonadati</taxon>
        <taxon>Bacteroidota</taxon>
        <taxon>Bacteroidia</taxon>
        <taxon>Bacteroidales</taxon>
        <taxon>Prevotellaceae</taxon>
        <taxon>Segatella</taxon>
    </lineage>
</organism>
<dbReference type="Proteomes" id="UP000004477">
    <property type="component" value="Unassembled WGS sequence"/>
</dbReference>
<keyword evidence="2" id="KW-1185">Reference proteome</keyword>
<dbReference type="STRING" id="537011.PREVCOP_06035"/>
<protein>
    <submittedName>
        <fullName evidence="1">Uncharacterized protein</fullName>
    </submittedName>
</protein>
<dbReference type="HOGENOM" id="CLU_2882118_0_0_10"/>
<dbReference type="EMBL" id="ACBX02000035">
    <property type="protein sequence ID" value="EFB34600.1"/>
    <property type="molecule type" value="Genomic_DNA"/>
</dbReference>
<reference evidence="1" key="1">
    <citation type="submission" date="2009-11" db="EMBL/GenBank/DDBJ databases">
        <authorList>
            <person name="Weinstock G."/>
            <person name="Sodergren E."/>
            <person name="Clifton S."/>
            <person name="Fulton L."/>
            <person name="Fulton B."/>
            <person name="Courtney L."/>
            <person name="Fronick C."/>
            <person name="Harrison M."/>
            <person name="Strong C."/>
            <person name="Farmer C."/>
            <person name="Delahaunty K."/>
            <person name="Markovic C."/>
            <person name="Hall O."/>
            <person name="Minx P."/>
            <person name="Tomlinson C."/>
            <person name="Mitreva M."/>
            <person name="Nelson J."/>
            <person name="Hou S."/>
            <person name="Wollam A."/>
            <person name="Pepin K.H."/>
            <person name="Johnson M."/>
            <person name="Bhonagiri V."/>
            <person name="Nash W.E."/>
            <person name="Warren W."/>
            <person name="Chinwalla A."/>
            <person name="Mardis E.R."/>
            <person name="Wilson R.K."/>
        </authorList>
    </citation>
    <scope>NUCLEOTIDE SEQUENCE [LARGE SCALE GENOMIC DNA]</scope>
    <source>
        <strain evidence="1">DSM 18205</strain>
    </source>
</reference>
<dbReference type="PaxDb" id="537011-PREVCOP_06035"/>
<comment type="caution">
    <text evidence="1">The sequence shown here is derived from an EMBL/GenBank/DDBJ whole genome shotgun (WGS) entry which is preliminary data.</text>
</comment>
<evidence type="ECO:0000313" key="1">
    <source>
        <dbReference type="EMBL" id="EFB34600.1"/>
    </source>
</evidence>